<accession>A0A0F5JXH3</accession>
<keyword evidence="3" id="KW-1185">Reference proteome</keyword>
<feature type="signal peptide" evidence="1">
    <location>
        <begin position="1"/>
        <end position="29"/>
    </location>
</feature>
<reference evidence="2 3" key="1">
    <citation type="submission" date="2015-03" db="EMBL/GenBank/DDBJ databases">
        <title>Draft Genome Sequence of Burkholderia andropogonis type strain ICMP2807, isolated from Sorghum bicolor.</title>
        <authorList>
            <person name="Lopes-Santos L."/>
            <person name="Castro D.B."/>
            <person name="Ottoboni L.M."/>
            <person name="Park D."/>
            <person name="Weirc B.S."/>
            <person name="Destefano S.A."/>
        </authorList>
    </citation>
    <scope>NUCLEOTIDE SEQUENCE [LARGE SCALE GENOMIC DNA]</scope>
    <source>
        <strain evidence="2 3">ICMP2807</strain>
    </source>
</reference>
<name>A0A0F5JXH3_9BURK</name>
<evidence type="ECO:0000256" key="1">
    <source>
        <dbReference type="SAM" id="SignalP"/>
    </source>
</evidence>
<feature type="chain" id="PRO_5002490205" evidence="1">
    <location>
        <begin position="30"/>
        <end position="163"/>
    </location>
</feature>
<evidence type="ECO:0000313" key="2">
    <source>
        <dbReference type="EMBL" id="KKB62518.1"/>
    </source>
</evidence>
<organism evidence="2 3">
    <name type="scientific">Robbsia andropogonis</name>
    <dbReference type="NCBI Taxonomy" id="28092"/>
    <lineage>
        <taxon>Bacteria</taxon>
        <taxon>Pseudomonadati</taxon>
        <taxon>Pseudomonadota</taxon>
        <taxon>Betaproteobacteria</taxon>
        <taxon>Burkholderiales</taxon>
        <taxon>Burkholderiaceae</taxon>
        <taxon>Robbsia</taxon>
    </lineage>
</organism>
<gene>
    <name evidence="2" type="ORF">WM40_17155</name>
</gene>
<protein>
    <submittedName>
        <fullName evidence="2">Uncharacterized protein</fullName>
    </submittedName>
</protein>
<sequence>MLQQSRFFIRAAFIGINAASAITMATAQAEPMSAWRAFSGSGVAFVLPPTGSRPILLTASEGSKGPLISLLNLESALCVAHAGSSTALPPFSVNGTLLPFVEDCINGSTVERPATDQGEAFLRGAARSGEAITVDDGQGAVLHYPPADFAPVQQELQLRAYGF</sequence>
<dbReference type="AlphaFoldDB" id="A0A0F5JXH3"/>
<dbReference type="Proteomes" id="UP000033618">
    <property type="component" value="Unassembled WGS sequence"/>
</dbReference>
<dbReference type="EMBL" id="LAQU01000019">
    <property type="protein sequence ID" value="KKB62518.1"/>
    <property type="molecule type" value="Genomic_DNA"/>
</dbReference>
<evidence type="ECO:0000313" key="3">
    <source>
        <dbReference type="Proteomes" id="UP000033618"/>
    </source>
</evidence>
<comment type="caution">
    <text evidence="2">The sequence shown here is derived from an EMBL/GenBank/DDBJ whole genome shotgun (WGS) entry which is preliminary data.</text>
</comment>
<dbReference type="RefSeq" id="WP_046153459.1">
    <property type="nucleotide sequence ID" value="NZ_CP191271.1"/>
</dbReference>
<keyword evidence="1" id="KW-0732">Signal</keyword>
<proteinExistence type="predicted"/>
<dbReference type="PATRIC" id="fig|28092.6.peg.4040"/>